<organism evidence="1">
    <name type="scientific">Salmonella enterica</name>
    <name type="common">Salmonella choleraesuis</name>
    <dbReference type="NCBI Taxonomy" id="28901"/>
    <lineage>
        <taxon>Bacteria</taxon>
        <taxon>Pseudomonadati</taxon>
        <taxon>Pseudomonadota</taxon>
        <taxon>Gammaproteobacteria</taxon>
        <taxon>Enterobacterales</taxon>
        <taxon>Enterobacteriaceae</taxon>
        <taxon>Salmonella</taxon>
    </lineage>
</organism>
<evidence type="ECO:0000313" key="1">
    <source>
        <dbReference type="EMBL" id="HAF2412846.1"/>
    </source>
</evidence>
<dbReference type="EMBL" id="DAAUQJ010000006">
    <property type="protein sequence ID" value="HAF2412846.1"/>
    <property type="molecule type" value="Genomic_DNA"/>
</dbReference>
<gene>
    <name evidence="1" type="ORF">G8N70_003184</name>
</gene>
<dbReference type="CDD" id="cd13445">
    <property type="entry name" value="CDI_inhibitor_EC869_like"/>
    <property type="match status" value="1"/>
</dbReference>
<comment type="caution">
    <text evidence="1">The sequence shown here is derived from an EMBL/GenBank/DDBJ whole genome shotgun (WGS) entry which is preliminary data.</text>
</comment>
<dbReference type="AlphaFoldDB" id="A0A744CCJ4"/>
<reference evidence="1" key="1">
    <citation type="journal article" date="2018" name="Genome Biol.">
        <title>SKESA: strategic k-mer extension for scrupulous assemblies.</title>
        <authorList>
            <person name="Souvorov A."/>
            <person name="Agarwala R."/>
            <person name="Lipman D.J."/>
        </authorList>
    </citation>
    <scope>NUCLEOTIDE SEQUENCE</scope>
    <source>
        <strain evidence="1">MA.CCC_P4</strain>
    </source>
</reference>
<dbReference type="InterPro" id="IPR037891">
    <property type="entry name" value="Cdil-like_sf"/>
</dbReference>
<dbReference type="Gene3D" id="3.40.1590.10">
    <property type="entry name" value="NMB0488-like"/>
    <property type="match status" value="1"/>
</dbReference>
<protein>
    <submittedName>
        <fullName evidence="1">DUF1436 family protein</fullName>
    </submittedName>
</protein>
<proteinExistence type="predicted"/>
<dbReference type="InterPro" id="IPR009888">
    <property type="entry name" value="CdiI_Proteobact"/>
</dbReference>
<accession>A0A744CCJ4</accession>
<sequence length="164" mass="18278">MDMQKFAPHAIVYSNDRFYKISSQAVALIIIGDPDGVRLFLPPDESDEVLGRAVRQALAASKAVPREYVSQLINSGELKRKGEEENSLMMKKFGYANKRTLYKSMKFCSVSVISEGIEFQPTHRKGLSGYTVRTDLDLIPVIVPDTASDMELGLALREAFARCT</sequence>
<name>A0A744CCJ4_SALER</name>
<dbReference type="Pfam" id="PF07262">
    <property type="entry name" value="CdiI"/>
    <property type="match status" value="1"/>
</dbReference>
<dbReference type="SUPFAM" id="SSF160207">
    <property type="entry name" value="NMB0488-like"/>
    <property type="match status" value="1"/>
</dbReference>
<reference evidence="1" key="2">
    <citation type="submission" date="2020-02" db="EMBL/GenBank/DDBJ databases">
        <authorList>
            <consortium name="NCBI Pathogen Detection Project"/>
        </authorList>
    </citation>
    <scope>NUCLEOTIDE SEQUENCE</scope>
    <source>
        <strain evidence="1">MA.CCC_P4</strain>
    </source>
</reference>